<protein>
    <recommendedName>
        <fullName evidence="3">Polyketide cyclase/dehydrase/lipid transport protein</fullName>
    </recommendedName>
</protein>
<organism evidence="1 2">
    <name type="scientific">Marinomonas balearica</name>
    <dbReference type="NCBI Taxonomy" id="491947"/>
    <lineage>
        <taxon>Bacteria</taxon>
        <taxon>Pseudomonadati</taxon>
        <taxon>Pseudomonadota</taxon>
        <taxon>Gammaproteobacteria</taxon>
        <taxon>Oceanospirillales</taxon>
        <taxon>Oceanospirillaceae</taxon>
        <taxon>Marinomonas</taxon>
    </lineage>
</organism>
<name>A0A4V6PTT7_9GAMM</name>
<sequence>MKVYESTTIVRAAPEPLWRAVLDHFQDDNAPLFYIDSTLKSWPSLADVKLVSKYGFRRKILKGQVVIADPPKHLSLSFSVLLPLFHTNEVWSLSIESKSDFSSTIVFSSNVKGWWALRHFRKVRTERQLQIDNFMHTLKSTIEVVKDVQSD</sequence>
<evidence type="ECO:0008006" key="3">
    <source>
        <dbReference type="Google" id="ProtNLM"/>
    </source>
</evidence>
<proteinExistence type="predicted"/>
<evidence type="ECO:0000313" key="1">
    <source>
        <dbReference type="EMBL" id="TDO96932.1"/>
    </source>
</evidence>
<dbReference type="OrthoDB" id="9834628at2"/>
<comment type="caution">
    <text evidence="1">The sequence shown here is derived from an EMBL/GenBank/DDBJ whole genome shotgun (WGS) entry which is preliminary data.</text>
</comment>
<gene>
    <name evidence="1" type="ORF">DFP79_2703</name>
</gene>
<dbReference type="Proteomes" id="UP000294656">
    <property type="component" value="Unassembled WGS sequence"/>
</dbReference>
<dbReference type="EMBL" id="SNXC01000013">
    <property type="protein sequence ID" value="TDO96932.1"/>
    <property type="molecule type" value="Genomic_DNA"/>
</dbReference>
<reference evidence="1 2" key="1">
    <citation type="submission" date="2019-03" db="EMBL/GenBank/DDBJ databases">
        <title>Genomic Encyclopedia of Type Strains, Phase III (KMG-III): the genomes of soil and plant-associated and newly described type strains.</title>
        <authorList>
            <person name="Whitman W."/>
        </authorList>
    </citation>
    <scope>NUCLEOTIDE SEQUENCE [LARGE SCALE GENOMIC DNA]</scope>
    <source>
        <strain evidence="1 2">CECT 7378</strain>
    </source>
</reference>
<evidence type="ECO:0000313" key="2">
    <source>
        <dbReference type="Proteomes" id="UP000294656"/>
    </source>
</evidence>
<keyword evidence="2" id="KW-1185">Reference proteome</keyword>
<accession>A0A4V6PTT7</accession>
<dbReference type="RefSeq" id="WP_133504425.1">
    <property type="nucleotide sequence ID" value="NZ_SNXC01000013.1"/>
</dbReference>
<dbReference type="AlphaFoldDB" id="A0A4V6PTT7"/>